<dbReference type="PANTHER" id="PTHR37953:SF1">
    <property type="entry name" value="UPF0127 PROTEIN MJ1496"/>
    <property type="match status" value="1"/>
</dbReference>
<protein>
    <submittedName>
        <fullName evidence="1">Putative ACR, COG1430</fullName>
    </submittedName>
</protein>
<dbReference type="Proteomes" id="UP000011021">
    <property type="component" value="Unassembled WGS sequence"/>
</dbReference>
<evidence type="ECO:0000313" key="2">
    <source>
        <dbReference type="Proteomes" id="UP000011021"/>
    </source>
</evidence>
<dbReference type="HOGENOM" id="CLU_097039_0_0_4"/>
<dbReference type="AlphaFoldDB" id="E7RX05"/>
<accession>E7RX05</accession>
<dbReference type="InterPro" id="IPR003795">
    <property type="entry name" value="DUF192"/>
</dbReference>
<proteinExistence type="predicted"/>
<keyword evidence="2" id="KW-1185">Reference proteome</keyword>
<organism evidence="1 2">
    <name type="scientific">Lautropia mirabilis ATCC 51599</name>
    <dbReference type="NCBI Taxonomy" id="887898"/>
    <lineage>
        <taxon>Bacteria</taxon>
        <taxon>Pseudomonadati</taxon>
        <taxon>Pseudomonadota</taxon>
        <taxon>Betaproteobacteria</taxon>
        <taxon>Burkholderiales</taxon>
        <taxon>Burkholderiaceae</taxon>
        <taxon>Lautropia</taxon>
    </lineage>
</organism>
<reference evidence="1 2" key="1">
    <citation type="submission" date="2010-12" db="EMBL/GenBank/DDBJ databases">
        <authorList>
            <person name="Muzny D."/>
            <person name="Qin X."/>
            <person name="Deng J."/>
            <person name="Jiang H."/>
            <person name="Liu Y."/>
            <person name="Qu J."/>
            <person name="Song X.-Z."/>
            <person name="Zhang L."/>
            <person name="Thornton R."/>
            <person name="Coyle M."/>
            <person name="Francisco L."/>
            <person name="Jackson L."/>
            <person name="Javaid M."/>
            <person name="Korchina V."/>
            <person name="Kovar C."/>
            <person name="Mata R."/>
            <person name="Mathew T."/>
            <person name="Ngo R."/>
            <person name="Nguyen L."/>
            <person name="Nguyen N."/>
            <person name="Okwuonu G."/>
            <person name="Ongeri F."/>
            <person name="Pham C."/>
            <person name="Simmons D."/>
            <person name="Wilczek-Boney K."/>
            <person name="Hale W."/>
            <person name="Jakkamsetti A."/>
            <person name="Pham P."/>
            <person name="Ruth R."/>
            <person name="San Lucas F."/>
            <person name="Warren J."/>
            <person name="Zhang J."/>
            <person name="Zhao Z."/>
            <person name="Zhou C."/>
            <person name="Zhu D."/>
            <person name="Lee S."/>
            <person name="Bess C."/>
            <person name="Blankenburg K."/>
            <person name="Forbes L."/>
            <person name="Fu Q."/>
            <person name="Gubbala S."/>
            <person name="Hirani K."/>
            <person name="Jayaseelan J.C."/>
            <person name="Lara F."/>
            <person name="Munidasa M."/>
            <person name="Palculict T."/>
            <person name="Patil S."/>
            <person name="Pu L.-L."/>
            <person name="Saada N."/>
            <person name="Tang L."/>
            <person name="Weissenberger G."/>
            <person name="Zhu Y."/>
            <person name="Hemphill L."/>
            <person name="Shang Y."/>
            <person name="Youmans B."/>
            <person name="Ayvaz T."/>
            <person name="Ross M."/>
            <person name="Santibanez J."/>
            <person name="Aqrawi P."/>
            <person name="Gross S."/>
            <person name="Joshi V."/>
            <person name="Fowler G."/>
            <person name="Nazareth L."/>
            <person name="Reid J."/>
            <person name="Worley K."/>
            <person name="Petrosino J."/>
            <person name="Highlander S."/>
            <person name="Gibbs R."/>
        </authorList>
    </citation>
    <scope>NUCLEOTIDE SEQUENCE [LARGE SCALE GENOMIC DNA]</scope>
    <source>
        <strain evidence="1 2">ATCC 51599</strain>
    </source>
</reference>
<dbReference type="InterPro" id="IPR038695">
    <property type="entry name" value="Saro_0823-like_sf"/>
</dbReference>
<comment type="caution">
    <text evidence="1">The sequence shown here is derived from an EMBL/GenBank/DDBJ whole genome shotgun (WGS) entry which is preliminary data.</text>
</comment>
<gene>
    <name evidence="1" type="ORF">HMPREF0551_1218</name>
</gene>
<dbReference type="Gene3D" id="2.60.120.1140">
    <property type="entry name" value="Protein of unknown function DUF192"/>
    <property type="match status" value="1"/>
</dbReference>
<name>E7RX05_9BURK</name>
<dbReference type="STRING" id="887898.HMPREF0551_1218"/>
<dbReference type="eggNOG" id="COG1430">
    <property type="taxonomic scope" value="Bacteria"/>
</dbReference>
<dbReference type="EMBL" id="AEQP01000006">
    <property type="protein sequence ID" value="EFV94996.1"/>
    <property type="molecule type" value="Genomic_DNA"/>
</dbReference>
<evidence type="ECO:0000313" key="1">
    <source>
        <dbReference type="EMBL" id="EFV94996.1"/>
    </source>
</evidence>
<dbReference type="PANTHER" id="PTHR37953">
    <property type="entry name" value="UPF0127 PROTEIN MJ1496"/>
    <property type="match status" value="1"/>
</dbReference>
<dbReference type="Pfam" id="PF02643">
    <property type="entry name" value="DUF192"/>
    <property type="match status" value="1"/>
</dbReference>
<sequence>MAAPAPAGLADGGTHWARGWRRAQGASIRMASLLLVAGTSLAGIQPAQATPPYRMPVVELEAGGQRIDAELARTEPERERGLMHRTVMPENHGMLFVFEQPAQYCFWMRNTLIPLTVAFLDEDGKVADLADMQPRDERSHCPSRPVRHALEMNQGWFDAHGVKVGDVVKGLETVPNGEPKP</sequence>